<protein>
    <submittedName>
        <fullName evidence="2">Putative regulator</fullName>
    </submittedName>
</protein>
<dbReference type="EMBL" id="UGOD01000005">
    <property type="protein sequence ID" value="STX81483.1"/>
    <property type="molecule type" value="Genomic_DNA"/>
</dbReference>
<gene>
    <name evidence="2" type="primary">sohA</name>
    <name evidence="2" type="ORF">NCTC13316_03356</name>
</gene>
<dbReference type="AlphaFoldDB" id="A0A378KBD7"/>
<dbReference type="SMART" id="SM00966">
    <property type="entry name" value="SpoVT_AbrB"/>
    <property type="match status" value="1"/>
</dbReference>
<keyword evidence="3" id="KW-1185">Reference proteome</keyword>
<dbReference type="GO" id="GO:0003677">
    <property type="term" value="F:DNA binding"/>
    <property type="evidence" value="ECO:0007669"/>
    <property type="project" value="InterPro"/>
</dbReference>
<dbReference type="InterPro" id="IPR031848">
    <property type="entry name" value="PrlF_antitoxin"/>
</dbReference>
<name>A0A378KBD7_9GAMM</name>
<dbReference type="RefSeq" id="WP_115332864.1">
    <property type="nucleotide sequence ID" value="NZ_CAAAHP010000008.1"/>
</dbReference>
<evidence type="ECO:0000259" key="1">
    <source>
        <dbReference type="SMART" id="SM00966"/>
    </source>
</evidence>
<dbReference type="Pfam" id="PF15937">
    <property type="entry name" value="PrlF_antitoxin"/>
    <property type="match status" value="1"/>
</dbReference>
<reference evidence="2 3" key="1">
    <citation type="submission" date="2018-06" db="EMBL/GenBank/DDBJ databases">
        <authorList>
            <consortium name="Pathogen Informatics"/>
            <person name="Doyle S."/>
        </authorList>
    </citation>
    <scope>NUCLEOTIDE SEQUENCE [LARGE SCALE GENOMIC DNA]</scope>
    <source>
        <strain evidence="2 3">NCTC13316</strain>
    </source>
</reference>
<accession>A0A378KBD7</accession>
<dbReference type="SUPFAM" id="SSF89447">
    <property type="entry name" value="AbrB/MazE/MraZ-like"/>
    <property type="match status" value="1"/>
</dbReference>
<feature type="domain" description="SpoVT-AbrB" evidence="1">
    <location>
        <begin position="9"/>
        <end position="55"/>
    </location>
</feature>
<organism evidence="2 3">
    <name type="scientific">Legionella busanensis</name>
    <dbReference type="NCBI Taxonomy" id="190655"/>
    <lineage>
        <taxon>Bacteria</taxon>
        <taxon>Pseudomonadati</taxon>
        <taxon>Pseudomonadota</taxon>
        <taxon>Gammaproteobacteria</taxon>
        <taxon>Legionellales</taxon>
        <taxon>Legionellaceae</taxon>
        <taxon>Legionella</taxon>
    </lineage>
</organism>
<dbReference type="GO" id="GO:0003700">
    <property type="term" value="F:DNA-binding transcription factor activity"/>
    <property type="evidence" value="ECO:0007669"/>
    <property type="project" value="InterPro"/>
</dbReference>
<dbReference type="GO" id="GO:0097351">
    <property type="term" value="F:toxin sequestering activity"/>
    <property type="evidence" value="ECO:0007669"/>
    <property type="project" value="InterPro"/>
</dbReference>
<dbReference type="InterPro" id="IPR007159">
    <property type="entry name" value="SpoVT-AbrB_dom"/>
</dbReference>
<dbReference type="OrthoDB" id="426345at2"/>
<dbReference type="InterPro" id="IPR037914">
    <property type="entry name" value="SpoVT-AbrB_sf"/>
</dbReference>
<proteinExistence type="predicted"/>
<dbReference type="Gene3D" id="2.10.260.10">
    <property type="match status" value="1"/>
</dbReference>
<dbReference type="GO" id="GO:0001558">
    <property type="term" value="P:regulation of cell growth"/>
    <property type="evidence" value="ECO:0007669"/>
    <property type="project" value="InterPro"/>
</dbReference>
<dbReference type="Proteomes" id="UP000254794">
    <property type="component" value="Unassembled WGS sequence"/>
</dbReference>
<evidence type="ECO:0000313" key="2">
    <source>
        <dbReference type="EMBL" id="STX81483.1"/>
    </source>
</evidence>
<dbReference type="NCBIfam" id="NF007429">
    <property type="entry name" value="PRK09974.1"/>
    <property type="match status" value="1"/>
</dbReference>
<evidence type="ECO:0000313" key="3">
    <source>
        <dbReference type="Proteomes" id="UP000254794"/>
    </source>
</evidence>
<sequence>MANVLQTESTLTDRYQTTIPDAVRKALHLNKRDKILYTVQPNGNVVISKINDNNHDPVIDRFLAFLAEDMKHNPQRLKPVNQSLLSRIESLVADVEFDLEEALPEEVEEPEHTQSKSK</sequence>